<dbReference type="InterPro" id="IPR000600">
    <property type="entry name" value="ROK"/>
</dbReference>
<sequence length="372" mass="38482">MLTESESAVAREVLLHGPLSRRTLAARLHLSPASLTRLARPLLSAGVLIELDDDGDGTVGRPSRPLDISPAAGTFVGVKLTGDRVHVVATDVRADLLDARDRPLDDPSPRGACLAIVEAVEALGRDDVRGVGVSLGGHVADGVAVHAPFLDWHDVPLARTLEDVLDVPVAIENDVVALAEAERWFGVGRGIPGFLVVTIGAGVGLGLVVDGRTVRTPDAGIGTVGHLPLRADGPPCPLGHRGCADALLTTTAVERRASRALGRAIGFDDAIALARAGDPVLRELFADTGDALGALCALATTLSLHSDVVLAGEGMQAFDLLRERTEAAVSQLRPPSASPVSLHPDHSGFTAWARGAAAVAIQAAMGRIDLAR</sequence>
<reference evidence="2 3" key="1">
    <citation type="submission" date="2018-04" db="EMBL/GenBank/DDBJ databases">
        <authorList>
            <person name="Go L.Y."/>
            <person name="Mitchell J.A."/>
        </authorList>
    </citation>
    <scope>NUCLEOTIDE SEQUENCE [LARGE SCALE GENOMIC DNA]</scope>
    <source>
        <strain evidence="2 3">TPD7010</strain>
    </source>
</reference>
<dbReference type="InterPro" id="IPR043129">
    <property type="entry name" value="ATPase_NBD"/>
</dbReference>
<evidence type="ECO:0000313" key="2">
    <source>
        <dbReference type="EMBL" id="PVE73095.1"/>
    </source>
</evidence>
<dbReference type="RefSeq" id="WP_116537496.1">
    <property type="nucleotide sequence ID" value="NZ_QDFT01000017.1"/>
</dbReference>
<dbReference type="Pfam" id="PF00480">
    <property type="entry name" value="ROK"/>
    <property type="match status" value="1"/>
</dbReference>
<protein>
    <submittedName>
        <fullName evidence="2">MarR family transcriptional regulator</fullName>
    </submittedName>
</protein>
<gene>
    <name evidence="2" type="ORF">DC432_08575</name>
</gene>
<dbReference type="SUPFAM" id="SSF46785">
    <property type="entry name" value="Winged helix' DNA-binding domain"/>
    <property type="match status" value="1"/>
</dbReference>
<evidence type="ECO:0000256" key="1">
    <source>
        <dbReference type="ARBA" id="ARBA00006479"/>
    </source>
</evidence>
<name>A0A2T7WHN3_MICTE</name>
<organism evidence="2 3">
    <name type="scientific">Microbacterium testaceum</name>
    <name type="common">Aureobacterium testaceum</name>
    <name type="synonym">Brevibacterium testaceum</name>
    <dbReference type="NCBI Taxonomy" id="2033"/>
    <lineage>
        <taxon>Bacteria</taxon>
        <taxon>Bacillati</taxon>
        <taxon>Actinomycetota</taxon>
        <taxon>Actinomycetes</taxon>
        <taxon>Micrococcales</taxon>
        <taxon>Microbacteriaceae</taxon>
        <taxon>Microbacterium</taxon>
    </lineage>
</organism>
<dbReference type="Gene3D" id="3.30.420.40">
    <property type="match status" value="2"/>
</dbReference>
<dbReference type="InterPro" id="IPR036388">
    <property type="entry name" value="WH-like_DNA-bd_sf"/>
</dbReference>
<dbReference type="AlphaFoldDB" id="A0A2T7WHN3"/>
<dbReference type="PANTHER" id="PTHR18964">
    <property type="entry name" value="ROK (REPRESSOR, ORF, KINASE) FAMILY"/>
    <property type="match status" value="1"/>
</dbReference>
<evidence type="ECO:0000313" key="3">
    <source>
        <dbReference type="Proteomes" id="UP000244649"/>
    </source>
</evidence>
<proteinExistence type="inferred from homology"/>
<comment type="similarity">
    <text evidence="1">Belongs to the ROK (NagC/XylR) family.</text>
</comment>
<comment type="caution">
    <text evidence="2">The sequence shown here is derived from an EMBL/GenBank/DDBJ whole genome shotgun (WGS) entry which is preliminary data.</text>
</comment>
<dbReference type="PANTHER" id="PTHR18964:SF149">
    <property type="entry name" value="BIFUNCTIONAL UDP-N-ACETYLGLUCOSAMINE 2-EPIMERASE_N-ACETYLMANNOSAMINE KINASE"/>
    <property type="match status" value="1"/>
</dbReference>
<accession>A0A2T7WHN3</accession>
<dbReference type="EMBL" id="QDFT01000017">
    <property type="protein sequence ID" value="PVE73095.1"/>
    <property type="molecule type" value="Genomic_DNA"/>
</dbReference>
<dbReference type="Gene3D" id="1.10.10.10">
    <property type="entry name" value="Winged helix-like DNA-binding domain superfamily/Winged helix DNA-binding domain"/>
    <property type="match status" value="1"/>
</dbReference>
<dbReference type="SUPFAM" id="SSF53067">
    <property type="entry name" value="Actin-like ATPase domain"/>
    <property type="match status" value="1"/>
</dbReference>
<dbReference type="Proteomes" id="UP000244649">
    <property type="component" value="Unassembled WGS sequence"/>
</dbReference>
<dbReference type="InterPro" id="IPR036390">
    <property type="entry name" value="WH_DNA-bd_sf"/>
</dbReference>